<evidence type="ECO:0000256" key="5">
    <source>
        <dbReference type="ARBA" id="ARBA00023080"/>
    </source>
</evidence>
<feature type="site" description="Important for substrate specificity" evidence="9">
    <location>
        <position position="160"/>
    </location>
</feature>
<evidence type="ECO:0000313" key="11">
    <source>
        <dbReference type="Proteomes" id="UP001165427"/>
    </source>
</evidence>
<dbReference type="EMBL" id="JALJRB010000007">
    <property type="protein sequence ID" value="MCJ8500493.1"/>
    <property type="molecule type" value="Genomic_DNA"/>
</dbReference>
<feature type="site" description="Important for substrate specificity" evidence="9">
    <location>
        <position position="76"/>
    </location>
</feature>
<keyword evidence="11" id="KW-1185">Reference proteome</keyword>
<dbReference type="AlphaFoldDB" id="A0AA41R2Y1"/>
<keyword evidence="5 9" id="KW-0546">Nucleotide metabolism</keyword>
<comment type="caution">
    <text evidence="10">The sequence shown here is derived from an EMBL/GenBank/DDBJ whole genome shotgun (WGS) entry which is preliminary data.</text>
</comment>
<evidence type="ECO:0000256" key="3">
    <source>
        <dbReference type="ARBA" id="ARBA00022490"/>
    </source>
</evidence>
<evidence type="ECO:0000256" key="7">
    <source>
        <dbReference type="ARBA" id="ARBA00053369"/>
    </source>
</evidence>
<sequence length="203" mass="22305">MVHKFQQGRLILASNSPRRRYLLSRAGLSFEVLPSGVDEAQVPYDTPAAYTQTLARAKALDVAERRPDAWVIGADTIVVIDGQPLGKPRGRTAAREMLHQLSGQTHQVFTGYTICCIAHNHHVTDVVCTDVTFKSLSEPEIEWYIHTDEPFDKAGAYAIQGLGTFLVQRINGSYTNVVGLPVCEVIAHLIEAKVIRIAADGEP</sequence>
<comment type="caution">
    <text evidence="9">Lacks conserved residue(s) required for the propagation of feature annotation.</text>
</comment>
<dbReference type="PANTHER" id="PTHR43213:SF5">
    <property type="entry name" value="BIFUNCTIONAL DTTP_UTP PYROPHOSPHATASE_METHYLTRANSFERASE PROTEIN-RELATED"/>
    <property type="match status" value="1"/>
</dbReference>
<dbReference type="RefSeq" id="WP_246905008.1">
    <property type="nucleotide sequence ID" value="NZ_JALJRB010000007.1"/>
</dbReference>
<dbReference type="GO" id="GO:0009117">
    <property type="term" value="P:nucleotide metabolic process"/>
    <property type="evidence" value="ECO:0007669"/>
    <property type="project" value="UniProtKB-KW"/>
</dbReference>
<feature type="site" description="Important for substrate specificity" evidence="9">
    <location>
        <position position="18"/>
    </location>
</feature>
<dbReference type="SUPFAM" id="SSF52972">
    <property type="entry name" value="ITPase-like"/>
    <property type="match status" value="1"/>
</dbReference>
<dbReference type="InterPro" id="IPR029001">
    <property type="entry name" value="ITPase-like_fam"/>
</dbReference>
<comment type="function">
    <text evidence="9">Nucleoside triphosphate pyrophosphatase that hydrolyzes dTTP and UTP. May have a dual role in cell division arrest and in preventing the incorporation of modified nucleotides into cellular nucleic acids.</text>
</comment>
<comment type="catalytic activity">
    <reaction evidence="6">
        <text>N(7)-methyl-GTP + H2O = N(7)-methyl-GMP + diphosphate + H(+)</text>
        <dbReference type="Rhea" id="RHEA:58744"/>
        <dbReference type="ChEBI" id="CHEBI:15377"/>
        <dbReference type="ChEBI" id="CHEBI:15378"/>
        <dbReference type="ChEBI" id="CHEBI:33019"/>
        <dbReference type="ChEBI" id="CHEBI:58285"/>
        <dbReference type="ChEBI" id="CHEBI:87133"/>
    </reaction>
</comment>
<evidence type="ECO:0000256" key="9">
    <source>
        <dbReference type="HAMAP-Rule" id="MF_00528"/>
    </source>
</evidence>
<dbReference type="GO" id="GO:0047429">
    <property type="term" value="F:nucleoside triphosphate diphosphatase activity"/>
    <property type="evidence" value="ECO:0007669"/>
    <property type="project" value="UniProtKB-EC"/>
</dbReference>
<proteinExistence type="inferred from homology"/>
<name>A0AA41R2Y1_9BACT</name>
<comment type="similarity">
    <text evidence="9">Belongs to the Maf family. YhdE subfamily.</text>
</comment>
<comment type="catalytic activity">
    <reaction evidence="9">
        <text>UTP + H2O = UMP + diphosphate + H(+)</text>
        <dbReference type="Rhea" id="RHEA:29395"/>
        <dbReference type="ChEBI" id="CHEBI:15377"/>
        <dbReference type="ChEBI" id="CHEBI:15378"/>
        <dbReference type="ChEBI" id="CHEBI:33019"/>
        <dbReference type="ChEBI" id="CHEBI:46398"/>
        <dbReference type="ChEBI" id="CHEBI:57865"/>
        <dbReference type="EC" id="3.6.1.9"/>
    </reaction>
</comment>
<evidence type="ECO:0000256" key="2">
    <source>
        <dbReference type="ARBA" id="ARBA00004496"/>
    </source>
</evidence>
<gene>
    <name evidence="10" type="ORF">MRX98_07905</name>
</gene>
<comment type="catalytic activity">
    <reaction evidence="9">
        <text>dTTP + H2O = dTMP + diphosphate + H(+)</text>
        <dbReference type="Rhea" id="RHEA:28534"/>
        <dbReference type="ChEBI" id="CHEBI:15377"/>
        <dbReference type="ChEBI" id="CHEBI:15378"/>
        <dbReference type="ChEBI" id="CHEBI:33019"/>
        <dbReference type="ChEBI" id="CHEBI:37568"/>
        <dbReference type="ChEBI" id="CHEBI:63528"/>
        <dbReference type="EC" id="3.6.1.9"/>
    </reaction>
</comment>
<comment type="cofactor">
    <cofactor evidence="1 9">
        <name>a divalent metal cation</name>
        <dbReference type="ChEBI" id="CHEBI:60240"/>
    </cofactor>
</comment>
<evidence type="ECO:0000256" key="1">
    <source>
        <dbReference type="ARBA" id="ARBA00001968"/>
    </source>
</evidence>
<dbReference type="PANTHER" id="PTHR43213">
    <property type="entry name" value="BIFUNCTIONAL DTTP/UTP PYROPHOSPHATASE/METHYLTRANSFERASE PROTEIN-RELATED"/>
    <property type="match status" value="1"/>
</dbReference>
<keyword evidence="3 9" id="KW-0963">Cytoplasm</keyword>
<comment type="function">
    <text evidence="7">Nucleoside triphosphate pyrophosphatase that hydrolyzes 7-methyl-GTP (m(7)GTP). May have a dual role in cell division arrest and in preventing the incorporation of modified nucleotides into cellular nucleic acids.</text>
</comment>
<dbReference type="NCBIfam" id="TIGR00172">
    <property type="entry name" value="maf"/>
    <property type="match status" value="1"/>
</dbReference>
<protein>
    <recommendedName>
        <fullName evidence="9">dTTP/UTP pyrophosphatase</fullName>
        <shortName evidence="9">dTTPase/UTPase</shortName>
        <ecNumber evidence="9">3.6.1.9</ecNumber>
    </recommendedName>
    <alternativeName>
        <fullName evidence="9">Nucleoside triphosphate pyrophosphatase</fullName>
    </alternativeName>
    <alternativeName>
        <fullName evidence="9">Nucleotide pyrophosphatase</fullName>
        <shortName evidence="9">Nucleotide PPase</shortName>
    </alternativeName>
</protein>
<accession>A0AA41R2Y1</accession>
<dbReference type="CDD" id="cd00555">
    <property type="entry name" value="Maf"/>
    <property type="match status" value="1"/>
</dbReference>
<dbReference type="Proteomes" id="UP001165427">
    <property type="component" value="Unassembled WGS sequence"/>
</dbReference>
<dbReference type="EC" id="3.6.1.9" evidence="9"/>
<dbReference type="FunFam" id="3.90.950.10:FF:000005">
    <property type="entry name" value="7-methyl-GTP pyrophosphatase"/>
    <property type="match status" value="1"/>
</dbReference>
<reference evidence="10" key="1">
    <citation type="submission" date="2022-04" db="EMBL/GenBank/DDBJ databases">
        <title>Desulfatitalea alkaliphila sp. nov., a novel anaerobic sulfate-reducing bacterium isolated from terrestrial mud volcano, Taman Peninsula, Russia.</title>
        <authorList>
            <person name="Khomyakova M.A."/>
            <person name="Merkel A.Y."/>
            <person name="Slobodkin A.I."/>
        </authorList>
    </citation>
    <scope>NUCLEOTIDE SEQUENCE</scope>
    <source>
        <strain evidence="10">M08but</strain>
    </source>
</reference>
<dbReference type="GO" id="GO:0005737">
    <property type="term" value="C:cytoplasm"/>
    <property type="evidence" value="ECO:0007669"/>
    <property type="project" value="UniProtKB-SubCell"/>
</dbReference>
<dbReference type="Gene3D" id="3.90.950.10">
    <property type="match status" value="1"/>
</dbReference>
<evidence type="ECO:0000256" key="4">
    <source>
        <dbReference type="ARBA" id="ARBA00022801"/>
    </source>
</evidence>
<dbReference type="InterPro" id="IPR003697">
    <property type="entry name" value="Maf-like"/>
</dbReference>
<dbReference type="Pfam" id="PF02545">
    <property type="entry name" value="Maf"/>
    <property type="match status" value="1"/>
</dbReference>
<comment type="subcellular location">
    <subcellularLocation>
        <location evidence="2 9">Cytoplasm</location>
    </subcellularLocation>
</comment>
<dbReference type="HAMAP" id="MF_00528">
    <property type="entry name" value="Maf"/>
    <property type="match status" value="1"/>
</dbReference>
<organism evidence="10 11">
    <name type="scientific">Desulfatitalea alkaliphila</name>
    <dbReference type="NCBI Taxonomy" id="2929485"/>
    <lineage>
        <taxon>Bacteria</taxon>
        <taxon>Pseudomonadati</taxon>
        <taxon>Thermodesulfobacteriota</taxon>
        <taxon>Desulfobacteria</taxon>
        <taxon>Desulfobacterales</taxon>
        <taxon>Desulfosarcinaceae</taxon>
        <taxon>Desulfatitalea</taxon>
    </lineage>
</organism>
<evidence type="ECO:0000313" key="10">
    <source>
        <dbReference type="EMBL" id="MCJ8500493.1"/>
    </source>
</evidence>
<dbReference type="PIRSF" id="PIRSF006305">
    <property type="entry name" value="Maf"/>
    <property type="match status" value="1"/>
</dbReference>
<keyword evidence="4 9" id="KW-0378">Hydrolase</keyword>
<feature type="active site" description="Proton acceptor" evidence="9">
    <location>
        <position position="75"/>
    </location>
</feature>
<evidence type="ECO:0000256" key="6">
    <source>
        <dbReference type="ARBA" id="ARBA00050213"/>
    </source>
</evidence>
<evidence type="ECO:0000256" key="8">
    <source>
        <dbReference type="ARBA" id="ARBA00060749"/>
    </source>
</evidence>
<comment type="similarity">
    <text evidence="8">Belongs to the Maf family. YceF subfamily.</text>
</comment>